<comment type="caution">
    <text evidence="1">The sequence shown here is derived from an EMBL/GenBank/DDBJ whole genome shotgun (WGS) entry which is preliminary data.</text>
</comment>
<accession>A0ACC2A9B5</accession>
<reference evidence="2" key="1">
    <citation type="journal article" date="2024" name="Proc. Natl. Acad. Sci. U.S.A.">
        <title>Extraordinary preservation of gene collinearity over three hundred million years revealed in homosporous lycophytes.</title>
        <authorList>
            <person name="Li C."/>
            <person name="Wickell D."/>
            <person name="Kuo L.Y."/>
            <person name="Chen X."/>
            <person name="Nie B."/>
            <person name="Liao X."/>
            <person name="Peng D."/>
            <person name="Ji J."/>
            <person name="Jenkins J."/>
            <person name="Williams M."/>
            <person name="Shu S."/>
            <person name="Plott C."/>
            <person name="Barry K."/>
            <person name="Rajasekar S."/>
            <person name="Grimwood J."/>
            <person name="Han X."/>
            <person name="Sun S."/>
            <person name="Hou Z."/>
            <person name="He W."/>
            <person name="Dai G."/>
            <person name="Sun C."/>
            <person name="Schmutz J."/>
            <person name="Leebens-Mack J.H."/>
            <person name="Li F.W."/>
            <person name="Wang L."/>
        </authorList>
    </citation>
    <scope>NUCLEOTIDE SEQUENCE [LARGE SCALE GENOMIC DNA]</scope>
    <source>
        <strain evidence="2">cv. PW_Plant_1</strain>
    </source>
</reference>
<keyword evidence="2" id="KW-1185">Reference proteome</keyword>
<name>A0ACC2A9B5_DIPCM</name>
<protein>
    <submittedName>
        <fullName evidence="1">Uncharacterized protein</fullName>
    </submittedName>
</protein>
<dbReference type="EMBL" id="CM055114">
    <property type="protein sequence ID" value="KAJ7514118.1"/>
    <property type="molecule type" value="Genomic_DNA"/>
</dbReference>
<organism evidence="1 2">
    <name type="scientific">Diphasiastrum complanatum</name>
    <name type="common">Issler's clubmoss</name>
    <name type="synonym">Lycopodium complanatum</name>
    <dbReference type="NCBI Taxonomy" id="34168"/>
    <lineage>
        <taxon>Eukaryota</taxon>
        <taxon>Viridiplantae</taxon>
        <taxon>Streptophyta</taxon>
        <taxon>Embryophyta</taxon>
        <taxon>Tracheophyta</taxon>
        <taxon>Lycopodiopsida</taxon>
        <taxon>Lycopodiales</taxon>
        <taxon>Lycopodiaceae</taxon>
        <taxon>Lycopodioideae</taxon>
        <taxon>Diphasiastrum</taxon>
    </lineage>
</organism>
<evidence type="ECO:0000313" key="1">
    <source>
        <dbReference type="EMBL" id="KAJ7514118.1"/>
    </source>
</evidence>
<sequence length="871" mass="96388">MDSAMEMVDSLGNETGGTLANETTRITSDSRASYDNDFLERFEPLPKATSLPVLPPPWMVEGEKESKEILGFGSLPITFDRGSHSELASSLGEGTDDDAGSDISEKRVLSKLVKSNSHDLEIRDSSDEVIFGGNDFNDFLHENGASVDVFSDALDESIDAEGLQSMDNMPYHVNIQDWLYKKQGQELRYSQELLGYLEHSEVIKGTGRPDLYEDGDEIDALDVSGRQSISSDECFHSLHHDSCSRLSLGSKSGRHSSEYGDQQQKEYDVELDPDSNRIRYVYPASPILIRATPQTLPTQCSIATSNDAEPVQAQFQNFDAVAFEQSEGVFNSRQAAFEDGLIPGRGNGPLQEKEKGDCSEEDQCLKILLPGFQKNVIVDSEASIQRPLAMIHRVVDPGDIDHKFGMHEENKLVVRPVTIADTRDVHAVEGDAEDFSLEIRNECTMRSGSKDSEKLLQLDVSSHWVRPPQLQVRGANSLHQDTESRSGIGWIKEDLGPDELSRYVEALELKESYVDTVLDMEDVLLNFDDSDGSYYHMVSKGSSLVHPPHDPDNLNAPIFAGNKHQGSLSNSLKVDAIEVIGARQKSGGTSISERVVGVKEHTVYNIKVRAAAKEWEVERRYRDFVDLYRQLKKILVSQMGLSLPASWGKVDMESRKFIGNTSPDVIEVRSVLLQVCLQSLLEAGPPLSTAPPLLRFLSLPSSSCQPFDSVPNTHAAKSPNEYGQNQLQLKELNLSLARPALEPGRSKAEVGEHDVAKFSVFGKTIRLIVKMHPVKPLKQQLAVQHNACAGCYGQLDSATGFVSGIATTLGLGGPRLCDYSGQLFCMKCHLNETAVIPARVLQMWDFTPRRVSQLAKAYLDSIYDQVLLYLH</sequence>
<dbReference type="Proteomes" id="UP001162992">
    <property type="component" value="Chromosome 23"/>
</dbReference>
<proteinExistence type="predicted"/>
<evidence type="ECO:0000313" key="2">
    <source>
        <dbReference type="Proteomes" id="UP001162992"/>
    </source>
</evidence>
<gene>
    <name evidence="1" type="ORF">O6H91_23G028600</name>
</gene>